<protein>
    <submittedName>
        <fullName evidence="1">Uncharacterized protein</fullName>
    </submittedName>
</protein>
<organism evidence="1 2">
    <name type="scientific">Paenibacillus alginolyticus</name>
    <dbReference type="NCBI Taxonomy" id="59839"/>
    <lineage>
        <taxon>Bacteria</taxon>
        <taxon>Bacillati</taxon>
        <taxon>Bacillota</taxon>
        <taxon>Bacilli</taxon>
        <taxon>Bacillales</taxon>
        <taxon>Paenibacillaceae</taxon>
        <taxon>Paenibacillus</taxon>
    </lineage>
</organism>
<dbReference type="Proteomes" id="UP001527099">
    <property type="component" value="Unassembled WGS sequence"/>
</dbReference>
<evidence type="ECO:0000313" key="2">
    <source>
        <dbReference type="Proteomes" id="UP001527099"/>
    </source>
</evidence>
<reference evidence="1 2" key="1">
    <citation type="submission" date="2022-05" db="EMBL/GenBank/DDBJ databases">
        <title>Genome Sequencing of Bee-Associated Microbes.</title>
        <authorList>
            <person name="Dunlap C."/>
        </authorList>
    </citation>
    <scope>NUCLEOTIDE SEQUENCE [LARGE SCALE GENOMIC DNA]</scope>
    <source>
        <strain evidence="1 2">NRRL B-14421</strain>
    </source>
</reference>
<accession>A0ABT4GLT4</accession>
<gene>
    <name evidence="1" type="ORF">M5X19_30545</name>
</gene>
<comment type="caution">
    <text evidence="1">The sequence shown here is derived from an EMBL/GenBank/DDBJ whole genome shotgun (WGS) entry which is preliminary data.</text>
</comment>
<sequence length="165" mass="19440">MKLFRISDDSGFLGLFNPQRYRSFVHEDWEFDQLVNHFINQFQKNNLLLWGTGREGTWTVGVSNKVSNLTGFREIEGKIEVTDGRLCLINYESLTMGAQFEDVVLPEEELEDCVFEMVNGIYKTKIIQMFDPNESNNNVNVHFMLEFDQINEIESNWKVIPWFRN</sequence>
<dbReference type="RefSeq" id="WP_029196634.1">
    <property type="nucleotide sequence ID" value="NZ_JAMDMW010000144.1"/>
</dbReference>
<proteinExistence type="predicted"/>
<dbReference type="EMBL" id="JAMDMX010000128">
    <property type="protein sequence ID" value="MCY9697169.1"/>
    <property type="molecule type" value="Genomic_DNA"/>
</dbReference>
<keyword evidence="2" id="KW-1185">Reference proteome</keyword>
<name>A0ABT4GLT4_9BACL</name>
<evidence type="ECO:0000313" key="1">
    <source>
        <dbReference type="EMBL" id="MCY9697169.1"/>
    </source>
</evidence>